<keyword evidence="7" id="KW-0862">Zinc</keyword>
<dbReference type="GO" id="GO:0008270">
    <property type="term" value="F:zinc ion binding"/>
    <property type="evidence" value="ECO:0007669"/>
    <property type="project" value="UniProtKB-KW"/>
</dbReference>
<dbReference type="PROSITE" id="PS50157">
    <property type="entry name" value="ZINC_FINGER_C2H2_2"/>
    <property type="match status" value="1"/>
</dbReference>
<comment type="function">
    <text evidence="1">May be involved in transcriptional regulation.</text>
</comment>
<dbReference type="PANTHER" id="PTHR24399">
    <property type="entry name" value="ZINC FINGER AND BTB DOMAIN-CONTAINING"/>
    <property type="match status" value="1"/>
</dbReference>
<evidence type="ECO:0000256" key="2">
    <source>
        <dbReference type="ARBA" id="ARBA00004123"/>
    </source>
</evidence>
<dbReference type="GO" id="GO:0000978">
    <property type="term" value="F:RNA polymerase II cis-regulatory region sequence-specific DNA binding"/>
    <property type="evidence" value="ECO:0007669"/>
    <property type="project" value="TreeGrafter"/>
</dbReference>
<dbReference type="AlphaFoldDB" id="A0A2P4TFU0"/>
<keyword evidence="4" id="KW-0479">Metal-binding</keyword>
<evidence type="ECO:0000256" key="12">
    <source>
        <dbReference type="ARBA" id="ARBA00023242"/>
    </source>
</evidence>
<evidence type="ECO:0000256" key="6">
    <source>
        <dbReference type="ARBA" id="ARBA00022771"/>
    </source>
</evidence>
<accession>A0A2P4TFU0</accession>
<evidence type="ECO:0000256" key="5">
    <source>
        <dbReference type="ARBA" id="ARBA00022737"/>
    </source>
</evidence>
<evidence type="ECO:0000256" key="11">
    <source>
        <dbReference type="ARBA" id="ARBA00023163"/>
    </source>
</evidence>
<sequence>MEQRQSDVLSLWLPGEQVFAGLEEQARQAMMKNSFPGALGDQRPAIHPLQDRDFSSSEFCPFQVLTLGVTALCVQGGSDDEETIHDEVSSHTSEEDGSMLKVKKELENAEQHASGTPLMRENEASVYWHCSHISVPESLNADSMLGLSKCPLCQLEYESREQLIAHVYQHTAAVVSAKSYMCPVCGRALSSPGSLGRHLLIHSEDQLSNCAVCGARFTSHATFNSEKLTEVLSADRLPMPQSEGPSSVKGKDITFHSPVYPAGILLVCNNCAAYRKLLEAQTPGMRKWALRRQNEPLEVRLQRLERERTAKKSRRDNETPQEREVRRMRDREAKRLQRMQETDEQRARRLQRDREAMRVKRANETPEKRQARLIREREAKRLKRRLEKMDMMLRAQFGQDPSAMAALAAEMNFFQLPVSNVELESQLLGKMTFEEQSNSTLH</sequence>
<keyword evidence="10" id="KW-0238">DNA-binding</keyword>
<dbReference type="Proteomes" id="UP000237246">
    <property type="component" value="Unassembled WGS sequence"/>
</dbReference>
<evidence type="ECO:0000256" key="1">
    <source>
        <dbReference type="ARBA" id="ARBA00003767"/>
    </source>
</evidence>
<evidence type="ECO:0000256" key="8">
    <source>
        <dbReference type="ARBA" id="ARBA00023015"/>
    </source>
</evidence>
<organism evidence="17 18">
    <name type="scientific">Bambusicola thoracicus</name>
    <name type="common">Chinese bamboo-partridge</name>
    <name type="synonym">Perdix thoracica</name>
    <dbReference type="NCBI Taxonomy" id="9083"/>
    <lineage>
        <taxon>Eukaryota</taxon>
        <taxon>Metazoa</taxon>
        <taxon>Chordata</taxon>
        <taxon>Craniata</taxon>
        <taxon>Vertebrata</taxon>
        <taxon>Euteleostomi</taxon>
        <taxon>Archelosauria</taxon>
        <taxon>Archosauria</taxon>
        <taxon>Dinosauria</taxon>
        <taxon>Saurischia</taxon>
        <taxon>Theropoda</taxon>
        <taxon>Coelurosauria</taxon>
        <taxon>Aves</taxon>
        <taxon>Neognathae</taxon>
        <taxon>Galloanserae</taxon>
        <taxon>Galliformes</taxon>
        <taxon>Phasianidae</taxon>
        <taxon>Perdicinae</taxon>
        <taxon>Bambusicola</taxon>
    </lineage>
</organism>
<evidence type="ECO:0000313" key="17">
    <source>
        <dbReference type="EMBL" id="POI35243.1"/>
    </source>
</evidence>
<dbReference type="Pfam" id="PF00096">
    <property type="entry name" value="zf-C2H2"/>
    <property type="match status" value="1"/>
</dbReference>
<dbReference type="EMBL" id="PPHD01000654">
    <property type="protein sequence ID" value="POI35243.1"/>
    <property type="molecule type" value="Genomic_DNA"/>
</dbReference>
<evidence type="ECO:0000313" key="18">
    <source>
        <dbReference type="Proteomes" id="UP000237246"/>
    </source>
</evidence>
<keyword evidence="12" id="KW-0539">Nucleus</keyword>
<evidence type="ECO:0000256" key="13">
    <source>
        <dbReference type="ARBA" id="ARBA00068912"/>
    </source>
</evidence>
<feature type="region of interest" description="Disordered" evidence="15">
    <location>
        <begin position="302"/>
        <end position="369"/>
    </location>
</feature>
<evidence type="ECO:0000256" key="15">
    <source>
        <dbReference type="SAM" id="MobiDB-lite"/>
    </source>
</evidence>
<keyword evidence="18" id="KW-1185">Reference proteome</keyword>
<evidence type="ECO:0000256" key="10">
    <source>
        <dbReference type="ARBA" id="ARBA00023125"/>
    </source>
</evidence>
<dbReference type="OrthoDB" id="9898763at2759"/>
<comment type="subcellular location">
    <subcellularLocation>
        <location evidence="2">Nucleus</location>
    </subcellularLocation>
</comment>
<keyword evidence="9" id="KW-0175">Coiled coil</keyword>
<dbReference type="PROSITE" id="PS00028">
    <property type="entry name" value="ZINC_FINGER_C2H2_1"/>
    <property type="match status" value="1"/>
</dbReference>
<dbReference type="InterPro" id="IPR013087">
    <property type="entry name" value="Znf_C2H2_type"/>
</dbReference>
<keyword evidence="6 14" id="KW-0863">Zinc-finger</keyword>
<evidence type="ECO:0000256" key="9">
    <source>
        <dbReference type="ARBA" id="ARBA00023054"/>
    </source>
</evidence>
<dbReference type="InterPro" id="IPR036236">
    <property type="entry name" value="Znf_C2H2_sf"/>
</dbReference>
<feature type="domain" description="C2H2-type" evidence="16">
    <location>
        <begin position="180"/>
        <end position="207"/>
    </location>
</feature>
<dbReference type="GO" id="GO:0001227">
    <property type="term" value="F:DNA-binding transcription repressor activity, RNA polymerase II-specific"/>
    <property type="evidence" value="ECO:0007669"/>
    <property type="project" value="TreeGrafter"/>
</dbReference>
<keyword evidence="11" id="KW-0804">Transcription</keyword>
<dbReference type="SMART" id="SM00355">
    <property type="entry name" value="ZnF_C2H2"/>
    <property type="match status" value="2"/>
</dbReference>
<name>A0A2P4TFU0_BAMTH</name>
<dbReference type="PANTHER" id="PTHR24399:SF23">
    <property type="entry name" value="C2H2-TYPE DOMAIN-CONTAINING PROTEIN"/>
    <property type="match status" value="1"/>
</dbReference>
<dbReference type="GO" id="GO:0005654">
    <property type="term" value="C:nucleoplasm"/>
    <property type="evidence" value="ECO:0007669"/>
    <property type="project" value="TreeGrafter"/>
</dbReference>
<protein>
    <recommendedName>
        <fullName evidence="13">Zinc finger protein 821</fullName>
    </recommendedName>
</protein>
<gene>
    <name evidence="17" type="ORF">CIB84_001004</name>
</gene>
<evidence type="ECO:0000256" key="4">
    <source>
        <dbReference type="ARBA" id="ARBA00022723"/>
    </source>
</evidence>
<evidence type="ECO:0000256" key="7">
    <source>
        <dbReference type="ARBA" id="ARBA00022833"/>
    </source>
</evidence>
<evidence type="ECO:0000256" key="14">
    <source>
        <dbReference type="PROSITE-ProRule" id="PRU00042"/>
    </source>
</evidence>
<evidence type="ECO:0000259" key="16">
    <source>
        <dbReference type="PROSITE" id="PS50157"/>
    </source>
</evidence>
<keyword evidence="8" id="KW-0805">Transcription regulation</keyword>
<comment type="similarity">
    <text evidence="3">Belongs to the krueppel C2H2-type zinc-finger protein family.</text>
</comment>
<proteinExistence type="inferred from homology"/>
<reference evidence="17 18" key="1">
    <citation type="submission" date="2018-01" db="EMBL/GenBank/DDBJ databases">
        <title>Comparison of the Chinese Bamboo Partridge and Red Junglefowl genome sequences highlights the importance of demography in genome evolution.</title>
        <authorList>
            <person name="Tiley G.P."/>
            <person name="Kimball R.T."/>
            <person name="Braun E.L."/>
            <person name="Burleigh J.G."/>
        </authorList>
    </citation>
    <scope>NUCLEOTIDE SEQUENCE [LARGE SCALE GENOMIC DNA]</scope>
    <source>
        <strain evidence="17">RTK389</strain>
        <tissue evidence="17">Blood</tissue>
    </source>
</reference>
<dbReference type="Gene3D" id="3.30.160.60">
    <property type="entry name" value="Classic Zinc Finger"/>
    <property type="match status" value="1"/>
</dbReference>
<evidence type="ECO:0000256" key="3">
    <source>
        <dbReference type="ARBA" id="ARBA00006991"/>
    </source>
</evidence>
<dbReference type="SUPFAM" id="SSF57667">
    <property type="entry name" value="beta-beta-alpha zinc fingers"/>
    <property type="match status" value="1"/>
</dbReference>
<comment type="caution">
    <text evidence="17">The sequence shown here is derived from an EMBL/GenBank/DDBJ whole genome shotgun (WGS) entry which is preliminary data.</text>
</comment>
<dbReference type="FunFam" id="3.30.160.60:FF:000582">
    <property type="entry name" value="zinc finger protein 821 isoform X1"/>
    <property type="match status" value="1"/>
</dbReference>
<keyword evidence="5" id="KW-0677">Repeat</keyword>